<protein>
    <submittedName>
        <fullName evidence="2 4">Uncharacterized protein</fullName>
    </submittedName>
</protein>
<feature type="compositionally biased region" description="Polar residues" evidence="1">
    <location>
        <begin position="1"/>
        <end position="18"/>
    </location>
</feature>
<reference evidence="2 3" key="2">
    <citation type="submission" date="2018-11" db="EMBL/GenBank/DDBJ databases">
        <authorList>
            <consortium name="Pathogen Informatics"/>
        </authorList>
    </citation>
    <scope>NUCLEOTIDE SEQUENCE [LARGE SCALE GENOMIC DNA]</scope>
</reference>
<evidence type="ECO:0000313" key="2">
    <source>
        <dbReference type="EMBL" id="VDL76721.1"/>
    </source>
</evidence>
<evidence type="ECO:0000256" key="1">
    <source>
        <dbReference type="SAM" id="MobiDB-lite"/>
    </source>
</evidence>
<feature type="region of interest" description="Disordered" evidence="1">
    <location>
        <begin position="1"/>
        <end position="141"/>
    </location>
</feature>
<dbReference type="Proteomes" id="UP000271162">
    <property type="component" value="Unassembled WGS sequence"/>
</dbReference>
<dbReference type="EMBL" id="UYSL01020951">
    <property type="protein sequence ID" value="VDL76721.1"/>
    <property type="molecule type" value="Genomic_DNA"/>
</dbReference>
<dbReference type="AlphaFoldDB" id="A0A0N4Y9V9"/>
<name>A0A0N4Y9V9_NIPBR</name>
<keyword evidence="3" id="KW-1185">Reference proteome</keyword>
<feature type="compositionally biased region" description="Basic and acidic residues" evidence="1">
    <location>
        <begin position="23"/>
        <end position="58"/>
    </location>
</feature>
<evidence type="ECO:0000313" key="4">
    <source>
        <dbReference type="WBParaSite" id="NBR_0001313101-mRNA-1"/>
    </source>
</evidence>
<evidence type="ECO:0000313" key="3">
    <source>
        <dbReference type="Proteomes" id="UP000271162"/>
    </source>
</evidence>
<reference evidence="4" key="1">
    <citation type="submission" date="2017-02" db="UniProtKB">
        <authorList>
            <consortium name="WormBaseParasite"/>
        </authorList>
    </citation>
    <scope>IDENTIFICATION</scope>
</reference>
<proteinExistence type="predicted"/>
<dbReference type="WBParaSite" id="NBR_0001313101-mRNA-1">
    <property type="protein sequence ID" value="NBR_0001313101-mRNA-1"/>
    <property type="gene ID" value="NBR_0001313101"/>
</dbReference>
<sequence>MTSPQEEGQKPTTDSTGPTKACNCDECKRQERKVEITPAKTKAETSDKKSKGKDDDVATAKQRTPCRTPRGRRSISRRSEQATAKETSRRAPPPAAPEKSYSYTMPEVAEGDMKTARGTPVASTPRGRRSSSVRSRQGTFASNIVITEPKNKERLRRFCTPPCRSVVAKR</sequence>
<accession>A0A0N4Y9V9</accession>
<gene>
    <name evidence="2" type="ORF">NBR_LOCUS13132</name>
</gene>
<organism evidence="4">
    <name type="scientific">Nippostrongylus brasiliensis</name>
    <name type="common">Rat hookworm</name>
    <dbReference type="NCBI Taxonomy" id="27835"/>
    <lineage>
        <taxon>Eukaryota</taxon>
        <taxon>Metazoa</taxon>
        <taxon>Ecdysozoa</taxon>
        <taxon>Nematoda</taxon>
        <taxon>Chromadorea</taxon>
        <taxon>Rhabditida</taxon>
        <taxon>Rhabditina</taxon>
        <taxon>Rhabditomorpha</taxon>
        <taxon>Strongyloidea</taxon>
        <taxon>Heligmosomidae</taxon>
        <taxon>Nippostrongylus</taxon>
    </lineage>
</organism>